<gene>
    <name evidence="8" type="ORF">TVY486_1107240</name>
</gene>
<evidence type="ECO:0000256" key="5">
    <source>
        <dbReference type="ARBA" id="ARBA00023136"/>
    </source>
</evidence>
<dbReference type="EMBL" id="HE573027">
    <property type="protein sequence ID" value="CCC53240.1"/>
    <property type="molecule type" value="Genomic_DNA"/>
</dbReference>
<evidence type="ECO:0000313" key="8">
    <source>
        <dbReference type="EMBL" id="CCC53240.1"/>
    </source>
</evidence>
<keyword evidence="3 6" id="KW-0812">Transmembrane</keyword>
<protein>
    <recommendedName>
        <fullName evidence="7">Sec20 C-terminal domain-containing protein</fullName>
    </recommendedName>
</protein>
<sequence length="218" mass="24070">MTSSVVGDTGSSTFSEELHANPEVRVCATLAGLNLALKMYQENRNQGTYRALAQSVASTQRLLRLVTSTLKDLELQQETDASSALATLITKLQEHRAAIHRVLHIAVGVVEVNVYGTAKEKTDALHTLLHTRRMLNGELRKVQGAVNELSGSSKSLELLHYSLQDLDATVDVAQRVVQKLLSVKTWDDLLLKISILFFLLTVSFIVAQRIFGFFPVVL</sequence>
<reference evidence="8" key="1">
    <citation type="journal article" date="2012" name="Proc. Natl. Acad. Sci. U.S.A.">
        <title>Antigenic diversity is generated by distinct evolutionary mechanisms in African trypanosome species.</title>
        <authorList>
            <person name="Jackson A.P."/>
            <person name="Berry A."/>
            <person name="Aslett M."/>
            <person name="Allison H.C."/>
            <person name="Burton P."/>
            <person name="Vavrova-Anderson J."/>
            <person name="Brown R."/>
            <person name="Browne H."/>
            <person name="Corton N."/>
            <person name="Hauser H."/>
            <person name="Gamble J."/>
            <person name="Gilderthorp R."/>
            <person name="Marcello L."/>
            <person name="McQuillan J."/>
            <person name="Otto T.D."/>
            <person name="Quail M.A."/>
            <person name="Sanders M.J."/>
            <person name="van Tonder A."/>
            <person name="Ginger M.L."/>
            <person name="Field M.C."/>
            <person name="Barry J.D."/>
            <person name="Hertz-Fowler C."/>
            <person name="Berriman M."/>
        </authorList>
    </citation>
    <scope>NUCLEOTIDE SEQUENCE</scope>
    <source>
        <strain evidence="8">Y486</strain>
    </source>
</reference>
<dbReference type="GO" id="GO:0016020">
    <property type="term" value="C:membrane"/>
    <property type="evidence" value="ECO:0007669"/>
    <property type="project" value="UniProtKB-SubCell"/>
</dbReference>
<evidence type="ECO:0000256" key="2">
    <source>
        <dbReference type="ARBA" id="ARBA00022448"/>
    </source>
</evidence>
<comment type="subcellular location">
    <subcellularLocation>
        <location evidence="1">Membrane</location>
        <topology evidence="1">Single-pass type IV membrane protein</topology>
    </subcellularLocation>
</comment>
<dbReference type="Pfam" id="PF03908">
    <property type="entry name" value="Sec20"/>
    <property type="match status" value="1"/>
</dbReference>
<organism evidence="8">
    <name type="scientific">Trypanosoma vivax (strain Y486)</name>
    <dbReference type="NCBI Taxonomy" id="1055687"/>
    <lineage>
        <taxon>Eukaryota</taxon>
        <taxon>Discoba</taxon>
        <taxon>Euglenozoa</taxon>
        <taxon>Kinetoplastea</taxon>
        <taxon>Metakinetoplastina</taxon>
        <taxon>Trypanosomatida</taxon>
        <taxon>Trypanosomatidae</taxon>
        <taxon>Trypanosoma</taxon>
        <taxon>Duttonella</taxon>
    </lineage>
</organism>
<evidence type="ECO:0000256" key="4">
    <source>
        <dbReference type="ARBA" id="ARBA00022989"/>
    </source>
</evidence>
<keyword evidence="4 6" id="KW-1133">Transmembrane helix</keyword>
<feature type="domain" description="Sec20 C-terminal" evidence="7">
    <location>
        <begin position="126"/>
        <end position="210"/>
    </location>
</feature>
<dbReference type="AlphaFoldDB" id="G0UBP3"/>
<dbReference type="VEuPathDB" id="TriTrypDB:TvY486_1107240"/>
<evidence type="ECO:0000259" key="7">
    <source>
        <dbReference type="Pfam" id="PF03908"/>
    </source>
</evidence>
<dbReference type="InterPro" id="IPR056173">
    <property type="entry name" value="Sec20_C"/>
</dbReference>
<keyword evidence="5 6" id="KW-0472">Membrane</keyword>
<accession>G0UBP3</accession>
<dbReference type="OMA" id="FGFFPVV"/>
<evidence type="ECO:0000256" key="3">
    <source>
        <dbReference type="ARBA" id="ARBA00022692"/>
    </source>
</evidence>
<keyword evidence="2" id="KW-0813">Transport</keyword>
<evidence type="ECO:0000256" key="1">
    <source>
        <dbReference type="ARBA" id="ARBA00004211"/>
    </source>
</evidence>
<name>G0UBP3_TRYVY</name>
<proteinExistence type="predicted"/>
<feature type="transmembrane region" description="Helical" evidence="6">
    <location>
        <begin position="189"/>
        <end position="211"/>
    </location>
</feature>
<evidence type="ECO:0000256" key="6">
    <source>
        <dbReference type="SAM" id="Phobius"/>
    </source>
</evidence>